<dbReference type="SUPFAM" id="SSF48452">
    <property type="entry name" value="TPR-like"/>
    <property type="match status" value="1"/>
</dbReference>
<evidence type="ECO:0000256" key="1">
    <source>
        <dbReference type="ARBA" id="ARBA00022737"/>
    </source>
</evidence>
<reference evidence="5 6" key="1">
    <citation type="submission" date="2024-03" db="EMBL/GenBank/DDBJ databases">
        <title>Human intestinal bacterial collection.</title>
        <authorList>
            <person name="Pauvert C."/>
            <person name="Hitch T.C.A."/>
            <person name="Clavel T."/>
        </authorList>
    </citation>
    <scope>NUCLEOTIDE SEQUENCE [LARGE SCALE GENOMIC DNA]</scope>
    <source>
        <strain evidence="5 6">CLA-AA-H255</strain>
    </source>
</reference>
<dbReference type="InterPro" id="IPR029044">
    <property type="entry name" value="Nucleotide-diphossugar_trans"/>
</dbReference>
<organism evidence="5 6">
    <name type="scientific">[Lactobacillus] rogosae</name>
    <dbReference type="NCBI Taxonomy" id="706562"/>
    <lineage>
        <taxon>Bacteria</taxon>
        <taxon>Bacillati</taxon>
        <taxon>Bacillota</taxon>
        <taxon>Clostridia</taxon>
        <taxon>Lachnospirales</taxon>
        <taxon>Lachnospiraceae</taxon>
        <taxon>Lachnospira</taxon>
    </lineage>
</organism>
<dbReference type="InterPro" id="IPR001173">
    <property type="entry name" value="Glyco_trans_2-like"/>
</dbReference>
<comment type="caution">
    <text evidence="5">The sequence shown here is derived from an EMBL/GenBank/DDBJ whole genome shotgun (WGS) entry which is preliminary data.</text>
</comment>
<keyword evidence="5" id="KW-0808">Transferase</keyword>
<sequence length="352" mass="40007">MDISVCIITKNEADKLEKCLLSLKKYNLEIVVVDTGSTDNTPAIIDKYADVSGSYKWCDDFSKARNYSISLAGNDWILVLDSDEWIEKMNIDEVSAIISNQSAICTGKIELINNINYDSELTKGVERITRLFNRKQCHYEGRIHEQVVSIDKNVVTAVDVPITVGHSGYMGSADNKKKKAERNIRLLELELKENGPDAYIYYQLGKSYYMQGDYKNASENFEKGLSFDLDPKLEYVQDMVETYGYSLLNEKRISEMMFLENIYSEFAVSADYVFLMGLAYMNNGLFDKAIEEFNKAKSYKLCKIEGCNSYKADYNIGVIYECLGNTAKAVLSYKKCQSYEPALKGLKRLGCN</sequence>
<evidence type="ECO:0000259" key="4">
    <source>
        <dbReference type="Pfam" id="PF00535"/>
    </source>
</evidence>
<keyword evidence="5" id="KW-0328">Glycosyltransferase</keyword>
<evidence type="ECO:0000313" key="6">
    <source>
        <dbReference type="Proteomes" id="UP001442364"/>
    </source>
</evidence>
<dbReference type="PANTHER" id="PTHR43630:SF2">
    <property type="entry name" value="GLYCOSYLTRANSFERASE"/>
    <property type="match status" value="1"/>
</dbReference>
<name>A0ABV1C0P3_9FIRM</name>
<dbReference type="PROSITE" id="PS50293">
    <property type="entry name" value="TPR_REGION"/>
    <property type="match status" value="1"/>
</dbReference>
<dbReference type="Proteomes" id="UP001442364">
    <property type="component" value="Unassembled WGS sequence"/>
</dbReference>
<proteinExistence type="predicted"/>
<dbReference type="Pfam" id="PF07719">
    <property type="entry name" value="TPR_2"/>
    <property type="match status" value="1"/>
</dbReference>
<evidence type="ECO:0000256" key="2">
    <source>
        <dbReference type="ARBA" id="ARBA00022803"/>
    </source>
</evidence>
<dbReference type="Pfam" id="PF13181">
    <property type="entry name" value="TPR_8"/>
    <property type="match status" value="2"/>
</dbReference>
<accession>A0ABV1C0P3</accession>
<dbReference type="SMART" id="SM00028">
    <property type="entry name" value="TPR"/>
    <property type="match status" value="3"/>
</dbReference>
<dbReference type="CDD" id="cd02511">
    <property type="entry name" value="Beta4Glucosyltransferase"/>
    <property type="match status" value="1"/>
</dbReference>
<keyword evidence="6" id="KW-1185">Reference proteome</keyword>
<feature type="repeat" description="TPR" evidence="3">
    <location>
        <begin position="198"/>
        <end position="231"/>
    </location>
</feature>
<dbReference type="GO" id="GO:0016757">
    <property type="term" value="F:glycosyltransferase activity"/>
    <property type="evidence" value="ECO:0007669"/>
    <property type="project" value="UniProtKB-KW"/>
</dbReference>
<dbReference type="SUPFAM" id="SSF53448">
    <property type="entry name" value="Nucleotide-diphospho-sugar transferases"/>
    <property type="match status" value="1"/>
</dbReference>
<dbReference type="EMBL" id="JBBMER010000007">
    <property type="protein sequence ID" value="MEQ2380256.1"/>
    <property type="molecule type" value="Genomic_DNA"/>
</dbReference>
<dbReference type="PANTHER" id="PTHR43630">
    <property type="entry name" value="POLY-BETA-1,6-N-ACETYL-D-GLUCOSAMINE SYNTHASE"/>
    <property type="match status" value="1"/>
</dbReference>
<keyword evidence="2 3" id="KW-0802">TPR repeat</keyword>
<protein>
    <submittedName>
        <fullName evidence="5">Glycosyltransferase</fullName>
        <ecNumber evidence="5">2.4.-.-</ecNumber>
    </submittedName>
</protein>
<dbReference type="RefSeq" id="WP_349153781.1">
    <property type="nucleotide sequence ID" value="NZ_DAWDIQ010000003.1"/>
</dbReference>
<dbReference type="InterPro" id="IPR011990">
    <property type="entry name" value="TPR-like_helical_dom_sf"/>
</dbReference>
<feature type="domain" description="Glycosyltransferase 2-like" evidence="4">
    <location>
        <begin position="4"/>
        <end position="125"/>
    </location>
</feature>
<dbReference type="InterPro" id="IPR019734">
    <property type="entry name" value="TPR_rpt"/>
</dbReference>
<keyword evidence="1" id="KW-0677">Repeat</keyword>
<evidence type="ECO:0000313" key="5">
    <source>
        <dbReference type="EMBL" id="MEQ2380256.1"/>
    </source>
</evidence>
<dbReference type="Pfam" id="PF00535">
    <property type="entry name" value="Glycos_transf_2"/>
    <property type="match status" value="1"/>
</dbReference>
<dbReference type="Gene3D" id="1.25.40.10">
    <property type="entry name" value="Tetratricopeptide repeat domain"/>
    <property type="match status" value="2"/>
</dbReference>
<dbReference type="EC" id="2.4.-.-" evidence="5"/>
<evidence type="ECO:0000256" key="3">
    <source>
        <dbReference type="PROSITE-ProRule" id="PRU00339"/>
    </source>
</evidence>
<dbReference type="PROSITE" id="PS50005">
    <property type="entry name" value="TPR"/>
    <property type="match status" value="1"/>
</dbReference>
<gene>
    <name evidence="5" type="ORF">WMO14_10225</name>
</gene>
<dbReference type="InterPro" id="IPR013105">
    <property type="entry name" value="TPR_2"/>
</dbReference>
<dbReference type="Gene3D" id="3.90.550.10">
    <property type="entry name" value="Spore Coat Polysaccharide Biosynthesis Protein SpsA, Chain A"/>
    <property type="match status" value="1"/>
</dbReference>